<dbReference type="PANTHER" id="PTHR16156">
    <property type="entry name" value="AFTIPHILIN A-RELATED"/>
    <property type="match status" value="1"/>
</dbReference>
<sequence>MEPYIMPLHSTSPPPLDDDGDGEAGSEEDEFGDFGGFSAAVSRSAPGFADSAELPSRLRQLSLPTKPATHQPSCSFNHPVEQSQPATTVNTRGQKDMEEQDCIAESSLHLTNGYAEGDSGAQGAPVVGACSPKEEPGLLISLSLQSRQHHPWCCGFSPIRSTEQWAGQVEGTNLGEQICDPGHEVIMDSEPRSNCAYKAKENVCTKVKHCEKRDAALVQPSQDHHQPQEAAAALGFPSEQPHVGEEDAGKHGVSWRERRQSSNSLQTSEGHEDEDSERDGEKSISTVPQTFSVYESASEDLTSFCDDLSFEGASADLEPNVSSLASQEDQSDWDQTDDEDEDLGPCRHSDSFVDSSAGNLPETEKGFHNRDQSATQETSATSSQSHSATYTEGELADSNDGSSEHHRDPKSAQTADVRAQSLGGLPPSDSFADFCSAPTQEDGEGSWAEFQDQRVWDEGKTWTQFREQVSSLQTDGDAEEVQDRAGQYGDLRRNSCQVSLSCRVQQLLWASFPEVVVPAVDGEEEVLSLGALLHTRHPTESEEEKMPELSGAQWVQQSLWWPHQDAHSAVGLQFQWSGSHMNRTLLRCLGVDTRNIVFIGMKKQPVAVPAFASSLGMLEPTKDSVPAVCSPGYTAAQAQAPPGPQDIPGPSTDSTQEALPSSQLDWSSRGLSSSQDGCSALNLDYFGPEEESRSSSSSRSDSPPPGVDRELYELTISKLETSNNSCHLEDTLNRLMSNAERTSTSVRKPQEDEELSAEAGRVIAGLPNLSFMMAKVLMFPSILVPKECSSSNLE</sequence>
<comment type="caution">
    <text evidence="3">The sequence shown here is derived from an EMBL/GenBank/DDBJ whole genome shotgun (WGS) entry which is preliminary data.</text>
</comment>
<feature type="compositionally biased region" description="Polar residues" evidence="1">
    <location>
        <begin position="651"/>
        <end position="677"/>
    </location>
</feature>
<dbReference type="Pfam" id="PF15045">
    <property type="entry name" value="Clathrin_bdg"/>
    <property type="match status" value="1"/>
</dbReference>
<dbReference type="EMBL" id="BRZM01000255">
    <property type="protein sequence ID" value="GLD69615.1"/>
    <property type="molecule type" value="Genomic_DNA"/>
</dbReference>
<name>A0AAD3RIX6_LATJO</name>
<evidence type="ECO:0000313" key="3">
    <source>
        <dbReference type="EMBL" id="GLD69615.1"/>
    </source>
</evidence>
<dbReference type="InterPro" id="IPR029205">
    <property type="entry name" value="Clathrin-bd"/>
</dbReference>
<feature type="compositionally biased region" description="Acidic residues" evidence="1">
    <location>
        <begin position="329"/>
        <end position="343"/>
    </location>
</feature>
<feature type="compositionally biased region" description="Basic and acidic residues" evidence="1">
    <location>
        <begin position="362"/>
        <end position="371"/>
    </location>
</feature>
<protein>
    <submittedName>
        <fullName evidence="3">Aftiphilin</fullName>
    </submittedName>
</protein>
<feature type="region of interest" description="Disordered" evidence="1">
    <location>
        <begin position="634"/>
        <end position="708"/>
    </location>
</feature>
<feature type="region of interest" description="Disordered" evidence="1">
    <location>
        <begin position="64"/>
        <end position="93"/>
    </location>
</feature>
<evidence type="ECO:0000313" key="4">
    <source>
        <dbReference type="Proteomes" id="UP001279410"/>
    </source>
</evidence>
<feature type="compositionally biased region" description="Polar residues" evidence="1">
    <location>
        <begin position="68"/>
        <end position="92"/>
    </location>
</feature>
<keyword evidence="4" id="KW-1185">Reference proteome</keyword>
<dbReference type="GO" id="GO:0032588">
    <property type="term" value="C:trans-Golgi network membrane"/>
    <property type="evidence" value="ECO:0007669"/>
    <property type="project" value="InterPro"/>
</dbReference>
<evidence type="ECO:0000259" key="2">
    <source>
        <dbReference type="Pfam" id="PF15045"/>
    </source>
</evidence>
<feature type="compositionally biased region" description="Acidic residues" evidence="1">
    <location>
        <begin position="16"/>
        <end position="32"/>
    </location>
</feature>
<accession>A0AAD3RIX6</accession>
<dbReference type="InterPro" id="IPR046359">
    <property type="entry name" value="Aftin-like"/>
</dbReference>
<feature type="compositionally biased region" description="Basic and acidic residues" evidence="1">
    <location>
        <begin position="242"/>
        <end position="260"/>
    </location>
</feature>
<feature type="domain" description="Aftiphilin clathrin-binding box" evidence="2">
    <location>
        <begin position="557"/>
        <end position="623"/>
    </location>
</feature>
<reference evidence="3" key="1">
    <citation type="submission" date="2022-08" db="EMBL/GenBank/DDBJ databases">
        <title>Genome sequencing of akame (Lates japonicus).</title>
        <authorList>
            <person name="Hashiguchi Y."/>
            <person name="Takahashi H."/>
        </authorList>
    </citation>
    <scope>NUCLEOTIDE SEQUENCE</scope>
    <source>
        <strain evidence="3">Kochi</strain>
    </source>
</reference>
<feature type="region of interest" description="Disordered" evidence="1">
    <location>
        <begin position="315"/>
        <end position="433"/>
    </location>
</feature>
<feature type="region of interest" description="Disordered" evidence="1">
    <location>
        <begin position="239"/>
        <end position="291"/>
    </location>
</feature>
<feature type="region of interest" description="Disordered" evidence="1">
    <location>
        <begin position="1"/>
        <end position="42"/>
    </location>
</feature>
<dbReference type="AlphaFoldDB" id="A0AAD3RIX6"/>
<feature type="compositionally biased region" description="Low complexity" evidence="1">
    <location>
        <begin position="372"/>
        <end position="391"/>
    </location>
</feature>
<dbReference type="PANTHER" id="PTHR16156:SF10">
    <property type="entry name" value="AFTIPHILIN-RELATED"/>
    <property type="match status" value="1"/>
</dbReference>
<dbReference type="GO" id="GO:0030121">
    <property type="term" value="C:AP-1 adaptor complex"/>
    <property type="evidence" value="ECO:0007669"/>
    <property type="project" value="TreeGrafter"/>
</dbReference>
<proteinExistence type="predicted"/>
<gene>
    <name evidence="3" type="ORF">AKAME5_002092900</name>
</gene>
<dbReference type="Proteomes" id="UP001279410">
    <property type="component" value="Unassembled WGS sequence"/>
</dbReference>
<evidence type="ECO:0000256" key="1">
    <source>
        <dbReference type="SAM" id="MobiDB-lite"/>
    </source>
</evidence>
<organism evidence="3 4">
    <name type="scientific">Lates japonicus</name>
    <name type="common">Japanese lates</name>
    <dbReference type="NCBI Taxonomy" id="270547"/>
    <lineage>
        <taxon>Eukaryota</taxon>
        <taxon>Metazoa</taxon>
        <taxon>Chordata</taxon>
        <taxon>Craniata</taxon>
        <taxon>Vertebrata</taxon>
        <taxon>Euteleostomi</taxon>
        <taxon>Actinopterygii</taxon>
        <taxon>Neopterygii</taxon>
        <taxon>Teleostei</taxon>
        <taxon>Neoteleostei</taxon>
        <taxon>Acanthomorphata</taxon>
        <taxon>Carangaria</taxon>
        <taxon>Carangaria incertae sedis</taxon>
        <taxon>Centropomidae</taxon>
        <taxon>Lates</taxon>
    </lineage>
</organism>
<dbReference type="GO" id="GO:0030276">
    <property type="term" value="F:clathrin binding"/>
    <property type="evidence" value="ECO:0007669"/>
    <property type="project" value="InterPro"/>
</dbReference>